<organism evidence="2">
    <name type="scientific">human gut metagenome</name>
    <dbReference type="NCBI Taxonomy" id="408170"/>
    <lineage>
        <taxon>unclassified sequences</taxon>
        <taxon>metagenomes</taxon>
        <taxon>organismal metagenomes</taxon>
    </lineage>
</organism>
<dbReference type="AlphaFoldDB" id="W1Y4J6"/>
<dbReference type="EMBL" id="AZMM01008300">
    <property type="protein sequence ID" value="ETJ37478.1"/>
    <property type="molecule type" value="Genomic_DNA"/>
</dbReference>
<evidence type="ECO:0000313" key="2">
    <source>
        <dbReference type="EMBL" id="ETJ37478.1"/>
    </source>
</evidence>
<evidence type="ECO:0000256" key="1">
    <source>
        <dbReference type="SAM" id="MobiDB-lite"/>
    </source>
</evidence>
<accession>W1Y4J6</accession>
<feature type="compositionally biased region" description="Low complexity" evidence="1">
    <location>
        <begin position="14"/>
        <end position="29"/>
    </location>
</feature>
<reference evidence="2" key="1">
    <citation type="submission" date="2013-12" db="EMBL/GenBank/DDBJ databases">
        <title>A Varibaculum cambriense genome reconstructed from a premature infant gut community with otherwise low bacterial novelty that shifts toward anaerobic metabolism during the third week of life.</title>
        <authorList>
            <person name="Brown C.T."/>
            <person name="Sharon I."/>
            <person name="Thomas B.C."/>
            <person name="Castelle C.J."/>
            <person name="Morowitz M.J."/>
            <person name="Banfield J.F."/>
        </authorList>
    </citation>
    <scope>NUCLEOTIDE SEQUENCE</scope>
</reference>
<name>W1Y4J6_9ZZZZ</name>
<feature type="compositionally biased region" description="Polar residues" evidence="1">
    <location>
        <begin position="1"/>
        <end position="13"/>
    </location>
</feature>
<protein>
    <submittedName>
        <fullName evidence="2">Uncharacterized protein</fullName>
    </submittedName>
</protein>
<feature type="region of interest" description="Disordered" evidence="1">
    <location>
        <begin position="1"/>
        <end position="29"/>
    </location>
</feature>
<sequence length="29" mass="2840">TAEPLTTSTSSDGTASEPTTDAEATEPTA</sequence>
<comment type="caution">
    <text evidence="2">The sequence shown here is derived from an EMBL/GenBank/DDBJ whole genome shotgun (WGS) entry which is preliminary data.</text>
</comment>
<gene>
    <name evidence="2" type="ORF">Q604_UNBC08300G0002</name>
</gene>
<feature type="non-terminal residue" evidence="2">
    <location>
        <position position="1"/>
    </location>
</feature>
<proteinExistence type="predicted"/>